<keyword evidence="8" id="KW-1185">Reference proteome</keyword>
<dbReference type="EMBL" id="JAGIYY010000001">
    <property type="protein sequence ID" value="MBP0437272.1"/>
    <property type="molecule type" value="Genomic_DNA"/>
</dbReference>
<keyword evidence="2" id="KW-0812">Transmembrane</keyword>
<evidence type="ECO:0000313" key="7">
    <source>
        <dbReference type="EMBL" id="MBP0437272.1"/>
    </source>
</evidence>
<feature type="region of interest" description="Disordered" evidence="5">
    <location>
        <begin position="115"/>
        <end position="142"/>
    </location>
</feature>
<accession>A0A8J7UJE9</accession>
<feature type="compositionally biased region" description="Basic and acidic residues" evidence="5">
    <location>
        <begin position="208"/>
        <end position="248"/>
    </location>
</feature>
<dbReference type="PROSITE" id="PS52015">
    <property type="entry name" value="TONB_CTD"/>
    <property type="match status" value="1"/>
</dbReference>
<feature type="domain" description="TonB C-terminal" evidence="6">
    <location>
        <begin position="274"/>
        <end position="360"/>
    </location>
</feature>
<dbReference type="NCBIfam" id="TIGR01352">
    <property type="entry name" value="tonB_Cterm"/>
    <property type="match status" value="1"/>
</dbReference>
<evidence type="ECO:0000256" key="1">
    <source>
        <dbReference type="ARBA" id="ARBA00004167"/>
    </source>
</evidence>
<dbReference type="Gene3D" id="3.30.1150.10">
    <property type="match status" value="1"/>
</dbReference>
<keyword evidence="3" id="KW-1133">Transmembrane helix</keyword>
<evidence type="ECO:0000256" key="5">
    <source>
        <dbReference type="SAM" id="MobiDB-lite"/>
    </source>
</evidence>
<sequence>MSFADQPYGFGPLAARRDWALWGTAAAIVLAVHVSGGWYLSRQLEISTEPPAAAKQSMVVDLTPVMQTTPDAVESETLTEEPPTEMAAAETPVEAAEQLEDAVQPEVAEAVTAETAMPVQEDVPPQTVAEDAATAETEDTPVVQEAVEPETLEQEVAEVEPVEQEVAEAEPVQADVVTEEVIEMPAVALPDTDIPLPVTRPTPPQPRETVERPQRREPPRERAQPQREQPRQQARQPERQPERQERRPTQQARPQPRSQASTEQRASSAPRVSPARWQNQVSSMIQRRMSREARRLRARGQRVVVAFTITASGSVAGARVVSSSGDGAVDEAALRAVRGISPPPPPSGSSENLRQPVLVR</sequence>
<keyword evidence="4" id="KW-0472">Membrane</keyword>
<dbReference type="GO" id="GO:0016020">
    <property type="term" value="C:membrane"/>
    <property type="evidence" value="ECO:0007669"/>
    <property type="project" value="UniProtKB-SubCell"/>
</dbReference>
<comment type="caution">
    <text evidence="7">The sequence shown here is derived from an EMBL/GenBank/DDBJ whole genome shotgun (WGS) entry which is preliminary data.</text>
</comment>
<evidence type="ECO:0000313" key="8">
    <source>
        <dbReference type="Proteomes" id="UP000666240"/>
    </source>
</evidence>
<evidence type="ECO:0000256" key="4">
    <source>
        <dbReference type="ARBA" id="ARBA00023136"/>
    </source>
</evidence>
<dbReference type="GO" id="GO:0055085">
    <property type="term" value="P:transmembrane transport"/>
    <property type="evidence" value="ECO:0007669"/>
    <property type="project" value="InterPro"/>
</dbReference>
<dbReference type="InterPro" id="IPR037682">
    <property type="entry name" value="TonB_C"/>
</dbReference>
<gene>
    <name evidence="7" type="ORF">J5Y06_01240</name>
</gene>
<feature type="compositionally biased region" description="Polar residues" evidence="5">
    <location>
        <begin position="258"/>
        <end position="267"/>
    </location>
</feature>
<evidence type="ECO:0000259" key="6">
    <source>
        <dbReference type="PROSITE" id="PS52015"/>
    </source>
</evidence>
<protein>
    <submittedName>
        <fullName evidence="7">TonB family protein</fullName>
    </submittedName>
</protein>
<dbReference type="InterPro" id="IPR006260">
    <property type="entry name" value="TonB/TolA_C"/>
</dbReference>
<dbReference type="Pfam" id="PF13103">
    <property type="entry name" value="TonB_2"/>
    <property type="match status" value="1"/>
</dbReference>
<dbReference type="SUPFAM" id="SSF74653">
    <property type="entry name" value="TolA/TonB C-terminal domain"/>
    <property type="match status" value="1"/>
</dbReference>
<evidence type="ECO:0000256" key="3">
    <source>
        <dbReference type="ARBA" id="ARBA00022989"/>
    </source>
</evidence>
<dbReference type="Proteomes" id="UP000666240">
    <property type="component" value="Unassembled WGS sequence"/>
</dbReference>
<name>A0A8J7UJE9_9HYPH</name>
<dbReference type="RefSeq" id="WP_209333293.1">
    <property type="nucleotide sequence ID" value="NZ_JAGIYY010000001.1"/>
</dbReference>
<feature type="region of interest" description="Disordered" evidence="5">
    <location>
        <begin position="338"/>
        <end position="360"/>
    </location>
</feature>
<evidence type="ECO:0000256" key="2">
    <source>
        <dbReference type="ARBA" id="ARBA00022692"/>
    </source>
</evidence>
<organism evidence="7 8">
    <name type="scientific">Tianweitania sediminis</name>
    <dbReference type="NCBI Taxonomy" id="1502156"/>
    <lineage>
        <taxon>Bacteria</taxon>
        <taxon>Pseudomonadati</taxon>
        <taxon>Pseudomonadota</taxon>
        <taxon>Alphaproteobacteria</taxon>
        <taxon>Hyphomicrobiales</taxon>
        <taxon>Phyllobacteriaceae</taxon>
        <taxon>Tianweitania</taxon>
    </lineage>
</organism>
<proteinExistence type="predicted"/>
<reference evidence="7" key="1">
    <citation type="submission" date="2021-03" db="EMBL/GenBank/DDBJ databases">
        <title>Genome sequencing and assembly of Tianweitania sediminis.</title>
        <authorList>
            <person name="Chhetri G."/>
        </authorList>
    </citation>
    <scope>NUCLEOTIDE SEQUENCE</scope>
    <source>
        <strain evidence="7">Z8</strain>
    </source>
</reference>
<feature type="region of interest" description="Disordered" evidence="5">
    <location>
        <begin position="187"/>
        <end position="288"/>
    </location>
</feature>
<comment type="subcellular location">
    <subcellularLocation>
        <location evidence="1">Membrane</location>
        <topology evidence="1">Single-pass membrane protein</topology>
    </subcellularLocation>
</comment>
<feature type="compositionally biased region" description="Polar residues" evidence="5">
    <location>
        <begin position="276"/>
        <end position="285"/>
    </location>
</feature>
<dbReference type="AlphaFoldDB" id="A0A8J7UJE9"/>